<dbReference type="STRING" id="1313304.CALK_1351"/>
<accession>U7D7Z1</accession>
<feature type="region of interest" description="Disordered" evidence="1">
    <location>
        <begin position="14"/>
        <end position="50"/>
    </location>
</feature>
<dbReference type="Proteomes" id="UP000017148">
    <property type="component" value="Unassembled WGS sequence"/>
</dbReference>
<keyword evidence="3" id="KW-1185">Reference proteome</keyword>
<proteinExistence type="predicted"/>
<name>U7D7Z1_9BACT</name>
<dbReference type="AlphaFoldDB" id="U7D7Z1"/>
<protein>
    <submittedName>
        <fullName evidence="2">Uncharacterized protein</fullName>
    </submittedName>
</protein>
<feature type="compositionally biased region" description="Basic and acidic residues" evidence="1">
    <location>
        <begin position="14"/>
        <end position="25"/>
    </location>
</feature>
<evidence type="ECO:0000313" key="2">
    <source>
        <dbReference type="EMBL" id="ERP31691.1"/>
    </source>
</evidence>
<gene>
    <name evidence="2" type="ORF">CALK_1351</name>
</gene>
<feature type="compositionally biased region" description="Polar residues" evidence="1">
    <location>
        <begin position="27"/>
        <end position="42"/>
    </location>
</feature>
<evidence type="ECO:0000313" key="3">
    <source>
        <dbReference type="Proteomes" id="UP000017148"/>
    </source>
</evidence>
<dbReference type="RefSeq" id="WP_022636814.1">
    <property type="nucleotide sequence ID" value="NZ_ASJR01000010.1"/>
</dbReference>
<evidence type="ECO:0000256" key="1">
    <source>
        <dbReference type="SAM" id="MobiDB-lite"/>
    </source>
</evidence>
<organism evidence="2 3">
    <name type="scientific">Chitinivibrio alkaliphilus ACht1</name>
    <dbReference type="NCBI Taxonomy" id="1313304"/>
    <lineage>
        <taxon>Bacteria</taxon>
        <taxon>Pseudomonadati</taxon>
        <taxon>Fibrobacterota</taxon>
        <taxon>Chitinivibrionia</taxon>
        <taxon>Chitinivibrionales</taxon>
        <taxon>Chitinivibrionaceae</taxon>
        <taxon>Chitinivibrio</taxon>
    </lineage>
</organism>
<sequence>MRIDGINSIDRFHSVVDQVRQREEPVSPSSVQKKQAGATNSRLPRGYSSAPSVGSLYERLYGTGAQSASGRAEKQVLLGGNFDTYA</sequence>
<dbReference type="EMBL" id="ASJR01000010">
    <property type="protein sequence ID" value="ERP31691.1"/>
    <property type="molecule type" value="Genomic_DNA"/>
</dbReference>
<reference evidence="2 3" key="1">
    <citation type="journal article" date="2013" name="Environ. Microbiol.">
        <title>Genome analysis of Chitinivibrio alkaliphilus gen. nov., sp. nov., a novel extremely haloalkaliphilic anaerobic chitinolytic bacterium from the candidate phylum Termite Group 3.</title>
        <authorList>
            <person name="Sorokin D.Y."/>
            <person name="Gumerov V.M."/>
            <person name="Rakitin A.L."/>
            <person name="Beletsky A.V."/>
            <person name="Damste J.S."/>
            <person name="Muyzer G."/>
            <person name="Mardanov A.V."/>
            <person name="Ravin N.V."/>
        </authorList>
    </citation>
    <scope>NUCLEOTIDE SEQUENCE [LARGE SCALE GENOMIC DNA]</scope>
    <source>
        <strain evidence="2 3">ACht1</strain>
    </source>
</reference>
<comment type="caution">
    <text evidence="2">The sequence shown here is derived from an EMBL/GenBank/DDBJ whole genome shotgun (WGS) entry which is preliminary data.</text>
</comment>